<gene>
    <name evidence="3" type="ORF">AAP_02156</name>
</gene>
<dbReference type="AlphaFoldDB" id="A0A162IIR8"/>
<feature type="compositionally biased region" description="Basic and acidic residues" evidence="2">
    <location>
        <begin position="11"/>
        <end position="22"/>
    </location>
</feature>
<name>A0A162IIR8_9EURO</name>
<feature type="region of interest" description="Disordered" evidence="2">
    <location>
        <begin position="165"/>
        <end position="190"/>
    </location>
</feature>
<dbReference type="Proteomes" id="UP000242877">
    <property type="component" value="Unassembled WGS sequence"/>
</dbReference>
<accession>A0A162IIR8</accession>
<evidence type="ECO:0000313" key="4">
    <source>
        <dbReference type="Proteomes" id="UP000242877"/>
    </source>
</evidence>
<dbReference type="VEuPathDB" id="FungiDB:AAP_02156"/>
<feature type="coiled-coil region" evidence="1">
    <location>
        <begin position="265"/>
        <end position="306"/>
    </location>
</feature>
<evidence type="ECO:0000256" key="2">
    <source>
        <dbReference type="SAM" id="MobiDB-lite"/>
    </source>
</evidence>
<organism evidence="3 4">
    <name type="scientific">Ascosphaera apis ARSEF 7405</name>
    <dbReference type="NCBI Taxonomy" id="392613"/>
    <lineage>
        <taxon>Eukaryota</taxon>
        <taxon>Fungi</taxon>
        <taxon>Dikarya</taxon>
        <taxon>Ascomycota</taxon>
        <taxon>Pezizomycotina</taxon>
        <taxon>Eurotiomycetes</taxon>
        <taxon>Eurotiomycetidae</taxon>
        <taxon>Onygenales</taxon>
        <taxon>Ascosphaeraceae</taxon>
        <taxon>Ascosphaera</taxon>
    </lineage>
</organism>
<reference evidence="3 4" key="1">
    <citation type="journal article" date="2016" name="Genome Biol. Evol.">
        <title>Divergent and convergent evolution of fungal pathogenicity.</title>
        <authorList>
            <person name="Shang Y."/>
            <person name="Xiao G."/>
            <person name="Zheng P."/>
            <person name="Cen K."/>
            <person name="Zhan S."/>
            <person name="Wang C."/>
        </authorList>
    </citation>
    <scope>NUCLEOTIDE SEQUENCE [LARGE SCALE GENOMIC DNA]</scope>
    <source>
        <strain evidence="3 4">ARSEF 7405</strain>
    </source>
</reference>
<comment type="caution">
    <text evidence="3">The sequence shown here is derived from an EMBL/GenBank/DDBJ whole genome shotgun (WGS) entry which is preliminary data.</text>
</comment>
<evidence type="ECO:0000313" key="3">
    <source>
        <dbReference type="EMBL" id="KZZ94063.1"/>
    </source>
</evidence>
<keyword evidence="1" id="KW-0175">Coiled coil</keyword>
<feature type="region of interest" description="Disordered" evidence="2">
    <location>
        <begin position="1"/>
        <end position="92"/>
    </location>
</feature>
<sequence>MNSSGSEQDNPSERSRGQRRDSQGQFAVNISELSDLTGDTPPSEHSSASEEGECGSEIYDASPCPLHRVETAPTPPFPVLKAKPEPATHPRPNVSIPAHGHMHWCTLHHGPGSQSKDSEESISAFHASSGLSDVTVETSATEKVQISPPNEHAINNDILSHCSTASASRSEKPGRFKDIPETTPPPLKGPVIVATFGSRDEVLWSAEDIIPGFPGPGPMSPGDGYLAIDTGERHERVPGVINSFTHRTRHDQKMRERGQWIQMMASNNAREVLEIEKRVAELKRDNNSLQLRISELGHELVAAQNRTTG</sequence>
<keyword evidence="4" id="KW-1185">Reference proteome</keyword>
<dbReference type="OrthoDB" id="10569920at2759"/>
<proteinExistence type="predicted"/>
<dbReference type="EMBL" id="AZGZ01000007">
    <property type="protein sequence ID" value="KZZ94063.1"/>
    <property type="molecule type" value="Genomic_DNA"/>
</dbReference>
<protein>
    <submittedName>
        <fullName evidence="3">Uncharacterized protein</fullName>
    </submittedName>
</protein>
<evidence type="ECO:0000256" key="1">
    <source>
        <dbReference type="SAM" id="Coils"/>
    </source>
</evidence>
<feature type="compositionally biased region" description="Basic and acidic residues" evidence="2">
    <location>
        <begin position="169"/>
        <end position="180"/>
    </location>
</feature>